<accession>A0A6G1DSJ3</accession>
<dbReference type="GO" id="GO:0016020">
    <property type="term" value="C:membrane"/>
    <property type="evidence" value="ECO:0007669"/>
    <property type="project" value="UniProtKB-SubCell"/>
</dbReference>
<organism evidence="4 5">
    <name type="scientific">Oryza meyeriana var. granulata</name>
    <dbReference type="NCBI Taxonomy" id="110450"/>
    <lineage>
        <taxon>Eukaryota</taxon>
        <taxon>Viridiplantae</taxon>
        <taxon>Streptophyta</taxon>
        <taxon>Embryophyta</taxon>
        <taxon>Tracheophyta</taxon>
        <taxon>Spermatophyta</taxon>
        <taxon>Magnoliopsida</taxon>
        <taxon>Liliopsida</taxon>
        <taxon>Poales</taxon>
        <taxon>Poaceae</taxon>
        <taxon>BOP clade</taxon>
        <taxon>Oryzoideae</taxon>
        <taxon>Oryzeae</taxon>
        <taxon>Oryzinae</taxon>
        <taxon>Oryza</taxon>
        <taxon>Oryza meyeriana</taxon>
    </lineage>
</organism>
<comment type="subcellular location">
    <subcellularLocation>
        <location evidence="1">Membrane</location>
        <topology evidence="1">Single-pass membrane protein</topology>
    </subcellularLocation>
</comment>
<feature type="signal peptide" evidence="2">
    <location>
        <begin position="1"/>
        <end position="20"/>
    </location>
</feature>
<dbReference type="PANTHER" id="PTHR45631">
    <property type="entry name" value="OS07G0107800 PROTEIN-RELATED"/>
    <property type="match status" value="1"/>
</dbReference>
<feature type="domain" description="Malectin-like" evidence="3">
    <location>
        <begin position="33"/>
        <end position="215"/>
    </location>
</feature>
<keyword evidence="2" id="KW-0732">Signal</keyword>
<evidence type="ECO:0000313" key="4">
    <source>
        <dbReference type="EMBL" id="KAF0915182.1"/>
    </source>
</evidence>
<dbReference type="EMBL" id="SPHZ02000006">
    <property type="protein sequence ID" value="KAF0915182.1"/>
    <property type="molecule type" value="Genomic_DNA"/>
</dbReference>
<proteinExistence type="predicted"/>
<reference evidence="4 5" key="1">
    <citation type="submission" date="2019-11" db="EMBL/GenBank/DDBJ databases">
        <title>Whole genome sequence of Oryza granulata.</title>
        <authorList>
            <person name="Li W."/>
        </authorList>
    </citation>
    <scope>NUCLEOTIDE SEQUENCE [LARGE SCALE GENOMIC DNA]</scope>
    <source>
        <strain evidence="5">cv. Menghai</strain>
        <tissue evidence="4">Leaf</tissue>
    </source>
</reference>
<feature type="chain" id="PRO_5026243527" description="Malectin-like domain-containing protein" evidence="2">
    <location>
        <begin position="21"/>
        <end position="215"/>
    </location>
</feature>
<keyword evidence="5" id="KW-1185">Reference proteome</keyword>
<dbReference type="PANTHER" id="PTHR45631:SF6">
    <property type="entry name" value="OS09G0352000 PROTEIN"/>
    <property type="match status" value="1"/>
</dbReference>
<protein>
    <recommendedName>
        <fullName evidence="3">Malectin-like domain-containing protein</fullName>
    </recommendedName>
</protein>
<dbReference type="Pfam" id="PF12819">
    <property type="entry name" value="Malectin_like"/>
    <property type="match status" value="1"/>
</dbReference>
<dbReference type="InterPro" id="IPR024788">
    <property type="entry name" value="Malectin-like_Carb-bd_dom"/>
</dbReference>
<dbReference type="AlphaFoldDB" id="A0A6G1DSJ3"/>
<evidence type="ECO:0000259" key="3">
    <source>
        <dbReference type="Pfam" id="PF12819"/>
    </source>
</evidence>
<comment type="caution">
    <text evidence="4">The sequence shown here is derived from an EMBL/GenBank/DDBJ whole genome shotgun (WGS) entry which is preliminary data.</text>
</comment>
<evidence type="ECO:0000256" key="1">
    <source>
        <dbReference type="ARBA" id="ARBA00004167"/>
    </source>
</evidence>
<name>A0A6G1DSJ3_9ORYZ</name>
<evidence type="ECO:0000313" key="5">
    <source>
        <dbReference type="Proteomes" id="UP000479710"/>
    </source>
</evidence>
<sequence>MALLVPFAAFLLTAALQAVGQEPARAPADFLSIDCGLEANYSSYKNPNTGIVYVSDEPYVDSGENHRIAADQESRWGDTDVLTLRSFPSGVRNCYTLPTRKGSKYLVRLSIVYGNYDGKDSPSALMFDLHLGAYFWTTVDVLSNHVYEAMFMAWASWAPVGLINTGSGTQFVSRVELRPLGDELYPAVMANQSMSTCVRWSLGEAEKYPDDSYDR</sequence>
<gene>
    <name evidence="4" type="ORF">E2562_034143</name>
</gene>
<dbReference type="Proteomes" id="UP000479710">
    <property type="component" value="Unassembled WGS sequence"/>
</dbReference>
<dbReference type="OrthoDB" id="1429720at2759"/>
<evidence type="ECO:0000256" key="2">
    <source>
        <dbReference type="SAM" id="SignalP"/>
    </source>
</evidence>